<comment type="caution">
    <text evidence="1">The sequence shown here is derived from an EMBL/GenBank/DDBJ whole genome shotgun (WGS) entry which is preliminary data.</text>
</comment>
<accession>A0A9P7F6Z7</accession>
<dbReference type="OrthoDB" id="423498at2759"/>
<dbReference type="Proteomes" id="UP000823399">
    <property type="component" value="Unassembled WGS sequence"/>
</dbReference>
<sequence length="224" mass="25040">MPGLVEIEDCQGRSPQTLRSSVLPDHLPPFHQLLRVLALPLLIKHDLNAVLTLSSTFRTFPKKRGHSKMVFTIFAMVPLQIYCFYPSTGQARVVADQFVHPNGITFTHDSKCAFVLPRNESDSFIYGILRQNASDSGIPDGIQFDAGNIYSGCGEGTHIWNTEGTLIRKLYLHSTSAQMIFTKSGLVILNEEVIHLANVQAQELESCHIQVIDSLRNRPNMIHT</sequence>
<dbReference type="EMBL" id="JABBWM010000025">
    <property type="protein sequence ID" value="KAG2108952.1"/>
    <property type="molecule type" value="Genomic_DNA"/>
</dbReference>
<name>A0A9P7F6Z7_9AGAM</name>
<keyword evidence="2" id="KW-1185">Reference proteome</keyword>
<dbReference type="PANTHER" id="PTHR47064">
    <property type="entry name" value="PUTATIVE (AFU_ORTHOLOGUE AFUA_1G08990)-RELATED"/>
    <property type="match status" value="1"/>
</dbReference>
<dbReference type="InterPro" id="IPR011042">
    <property type="entry name" value="6-blade_b-propeller_TolB-like"/>
</dbReference>
<dbReference type="RefSeq" id="XP_041293195.1">
    <property type="nucleotide sequence ID" value="XM_041440494.1"/>
</dbReference>
<organism evidence="1 2">
    <name type="scientific">Suillus discolor</name>
    <dbReference type="NCBI Taxonomy" id="1912936"/>
    <lineage>
        <taxon>Eukaryota</taxon>
        <taxon>Fungi</taxon>
        <taxon>Dikarya</taxon>
        <taxon>Basidiomycota</taxon>
        <taxon>Agaricomycotina</taxon>
        <taxon>Agaricomycetes</taxon>
        <taxon>Agaricomycetidae</taxon>
        <taxon>Boletales</taxon>
        <taxon>Suillineae</taxon>
        <taxon>Suillaceae</taxon>
        <taxon>Suillus</taxon>
    </lineage>
</organism>
<dbReference type="GeneID" id="64702753"/>
<dbReference type="AlphaFoldDB" id="A0A9P7F6Z7"/>
<dbReference type="SUPFAM" id="SSF63829">
    <property type="entry name" value="Calcium-dependent phosphotriesterase"/>
    <property type="match status" value="1"/>
</dbReference>
<proteinExistence type="predicted"/>
<dbReference type="InterPro" id="IPR052988">
    <property type="entry name" value="Oryzine_lactonohydrolase"/>
</dbReference>
<protein>
    <submittedName>
        <fullName evidence="1">Uncharacterized protein</fullName>
    </submittedName>
</protein>
<reference evidence="1" key="1">
    <citation type="journal article" date="2020" name="New Phytol.">
        <title>Comparative genomics reveals dynamic genome evolution in host specialist ectomycorrhizal fungi.</title>
        <authorList>
            <person name="Lofgren L.A."/>
            <person name="Nguyen N.H."/>
            <person name="Vilgalys R."/>
            <person name="Ruytinx J."/>
            <person name="Liao H.L."/>
            <person name="Branco S."/>
            <person name="Kuo A."/>
            <person name="LaButti K."/>
            <person name="Lipzen A."/>
            <person name="Andreopoulos W."/>
            <person name="Pangilinan J."/>
            <person name="Riley R."/>
            <person name="Hundley H."/>
            <person name="Na H."/>
            <person name="Barry K."/>
            <person name="Grigoriev I.V."/>
            <person name="Stajich J.E."/>
            <person name="Kennedy P.G."/>
        </authorList>
    </citation>
    <scope>NUCLEOTIDE SEQUENCE</scope>
    <source>
        <strain evidence="1">FC423</strain>
    </source>
</reference>
<gene>
    <name evidence="1" type="ORF">F5147DRAFT_760808</name>
</gene>
<evidence type="ECO:0000313" key="2">
    <source>
        <dbReference type="Proteomes" id="UP000823399"/>
    </source>
</evidence>
<dbReference type="Gene3D" id="2.120.10.30">
    <property type="entry name" value="TolB, C-terminal domain"/>
    <property type="match status" value="1"/>
</dbReference>
<dbReference type="PANTHER" id="PTHR47064:SF2">
    <property type="entry name" value="SMP-30_GLUCONOLACTONASE_LRE-LIKE REGION DOMAIN-CONTAINING PROTEIN-RELATED"/>
    <property type="match status" value="1"/>
</dbReference>
<evidence type="ECO:0000313" key="1">
    <source>
        <dbReference type="EMBL" id="KAG2108952.1"/>
    </source>
</evidence>